<gene>
    <name evidence="1" type="ORF">BACCAP_01385</name>
</gene>
<evidence type="ECO:0000313" key="2">
    <source>
        <dbReference type="Proteomes" id="UP000003639"/>
    </source>
</evidence>
<proteinExistence type="predicted"/>
<organism evidence="1 2">
    <name type="scientific">Pseudoflavonifractor capillosus ATCC 29799</name>
    <dbReference type="NCBI Taxonomy" id="411467"/>
    <lineage>
        <taxon>Bacteria</taxon>
        <taxon>Bacillati</taxon>
        <taxon>Bacillota</taxon>
        <taxon>Clostridia</taxon>
        <taxon>Eubacteriales</taxon>
        <taxon>Oscillospiraceae</taxon>
        <taxon>Pseudoflavonifractor</taxon>
    </lineage>
</organism>
<comment type="caution">
    <text evidence="1">The sequence shown here is derived from an EMBL/GenBank/DDBJ whole genome shotgun (WGS) entry which is preliminary data.</text>
</comment>
<dbReference type="AlphaFoldDB" id="A6NT56"/>
<sequence>MELRPAPQQRRRSFSCLRLTALSFMDILTQIEYSFIII</sequence>
<dbReference type="Proteomes" id="UP000003639">
    <property type="component" value="Unassembled WGS sequence"/>
</dbReference>
<reference evidence="1 2" key="2">
    <citation type="submission" date="2007-06" db="EMBL/GenBank/DDBJ databases">
        <title>Draft genome sequence of Pseudoflavonifractor capillosus ATCC 29799.</title>
        <authorList>
            <person name="Sudarsanam P."/>
            <person name="Ley R."/>
            <person name="Guruge J."/>
            <person name="Turnbaugh P.J."/>
            <person name="Mahowald M."/>
            <person name="Liep D."/>
            <person name="Gordon J."/>
        </authorList>
    </citation>
    <scope>NUCLEOTIDE SEQUENCE [LARGE SCALE GENOMIC DNA]</scope>
    <source>
        <strain evidence="1 2">ATCC 29799</strain>
    </source>
</reference>
<reference evidence="1 2" key="1">
    <citation type="submission" date="2007-04" db="EMBL/GenBank/DDBJ databases">
        <authorList>
            <person name="Fulton L."/>
            <person name="Clifton S."/>
            <person name="Fulton B."/>
            <person name="Xu J."/>
            <person name="Minx P."/>
            <person name="Pepin K.H."/>
            <person name="Johnson M."/>
            <person name="Thiruvilangam P."/>
            <person name="Bhonagiri V."/>
            <person name="Nash W.E."/>
            <person name="Mardis E.R."/>
            <person name="Wilson R.K."/>
        </authorList>
    </citation>
    <scope>NUCLEOTIDE SEQUENCE [LARGE SCALE GENOMIC DNA]</scope>
    <source>
        <strain evidence="1 2">ATCC 29799</strain>
    </source>
</reference>
<name>A6NT56_9FIRM</name>
<dbReference type="STRING" id="411467.BACCAP_01385"/>
<keyword evidence="2" id="KW-1185">Reference proteome</keyword>
<accession>A6NT56</accession>
<protein>
    <submittedName>
        <fullName evidence="1">Uncharacterized protein</fullName>
    </submittedName>
</protein>
<dbReference type="EMBL" id="AAXG02000010">
    <property type="protein sequence ID" value="EDN00619.1"/>
    <property type="molecule type" value="Genomic_DNA"/>
</dbReference>
<evidence type="ECO:0000313" key="1">
    <source>
        <dbReference type="EMBL" id="EDN00619.1"/>
    </source>
</evidence>